<reference evidence="1 2" key="1">
    <citation type="submission" date="2020-07" db="EMBL/GenBank/DDBJ databases">
        <title>Metarhizium humberi genome.</title>
        <authorList>
            <person name="Lysoe E."/>
        </authorList>
    </citation>
    <scope>NUCLEOTIDE SEQUENCE [LARGE SCALE GENOMIC DNA]</scope>
    <source>
        <strain evidence="1 2">ESALQ1638</strain>
    </source>
</reference>
<dbReference type="Proteomes" id="UP000764110">
    <property type="component" value="Unassembled WGS sequence"/>
</dbReference>
<dbReference type="AlphaFoldDB" id="A0A9P8M401"/>
<sequence>MTKTTSMTSEDGHVSLILEELSHTAYACTALQKLSGGVLNSTYRGTLSQCLADGSSSVIIKHSSDVDGILPGLKLLAARCFREQEVLQALSNGLSIPVSLDGFLVRPPLLKHMIPPLHTQIIEDLEETIALNDFLRSPAGRDVGPTFAFSLGYALGRWLEGFHSTTSSGPKDWAERLGENKPSQQAIFLFYSTSLRRCIDSFSELFAKNGNVVRNILISSNAGPGTQTLVAPIDWESCCYGRLDQDLSYLIADIHIMNELKELEQGECILQGLIDGYQILHGEQPYHTIVYTGIQILARATFMAASYPAEEQEALLRFGRDLVIRGRERDLQWLESTPIGYLLTRGH</sequence>
<evidence type="ECO:0000313" key="2">
    <source>
        <dbReference type="Proteomes" id="UP000764110"/>
    </source>
</evidence>
<proteinExistence type="predicted"/>
<comment type="caution">
    <text evidence="1">The sequence shown here is derived from an EMBL/GenBank/DDBJ whole genome shotgun (WGS) entry which is preliminary data.</text>
</comment>
<protein>
    <recommendedName>
        <fullName evidence="3">Protein kinase-like domain protein</fullName>
    </recommendedName>
</protein>
<keyword evidence="2" id="KW-1185">Reference proteome</keyword>
<dbReference type="InterPro" id="IPR011009">
    <property type="entry name" value="Kinase-like_dom_sf"/>
</dbReference>
<name>A0A9P8M401_9HYPO</name>
<evidence type="ECO:0000313" key="1">
    <source>
        <dbReference type="EMBL" id="KAH0593196.1"/>
    </source>
</evidence>
<gene>
    <name evidence="1" type="ORF">MHUMG1_08918</name>
</gene>
<organism evidence="1 2">
    <name type="scientific">Metarhizium humberi</name>
    <dbReference type="NCBI Taxonomy" id="2596975"/>
    <lineage>
        <taxon>Eukaryota</taxon>
        <taxon>Fungi</taxon>
        <taxon>Dikarya</taxon>
        <taxon>Ascomycota</taxon>
        <taxon>Pezizomycotina</taxon>
        <taxon>Sordariomycetes</taxon>
        <taxon>Hypocreomycetidae</taxon>
        <taxon>Hypocreales</taxon>
        <taxon>Clavicipitaceae</taxon>
        <taxon>Metarhizium</taxon>
    </lineage>
</organism>
<evidence type="ECO:0008006" key="3">
    <source>
        <dbReference type="Google" id="ProtNLM"/>
    </source>
</evidence>
<accession>A0A9P8M401</accession>
<dbReference type="EMBL" id="JACEFI010000022">
    <property type="protein sequence ID" value="KAH0593196.1"/>
    <property type="molecule type" value="Genomic_DNA"/>
</dbReference>
<dbReference type="SUPFAM" id="SSF56112">
    <property type="entry name" value="Protein kinase-like (PK-like)"/>
    <property type="match status" value="1"/>
</dbReference>